<feature type="transmembrane region" description="Helical" evidence="1">
    <location>
        <begin position="98"/>
        <end position="118"/>
    </location>
</feature>
<organism evidence="2 3">
    <name type="scientific">Pyrolobus fumarii (strain DSM 11204 / 1A)</name>
    <dbReference type="NCBI Taxonomy" id="694429"/>
    <lineage>
        <taxon>Archaea</taxon>
        <taxon>Thermoproteota</taxon>
        <taxon>Thermoprotei</taxon>
        <taxon>Desulfurococcales</taxon>
        <taxon>Pyrodictiaceae</taxon>
        <taxon>Pyrolobus</taxon>
    </lineage>
</organism>
<accession>G0EH49</accession>
<evidence type="ECO:0000313" key="3">
    <source>
        <dbReference type="Proteomes" id="UP000001037"/>
    </source>
</evidence>
<feature type="transmembrane region" description="Helical" evidence="1">
    <location>
        <begin position="130"/>
        <end position="154"/>
    </location>
</feature>
<dbReference type="EMBL" id="CP002838">
    <property type="protein sequence ID" value="AEM39273.1"/>
    <property type="molecule type" value="Genomic_DNA"/>
</dbReference>
<keyword evidence="3" id="KW-1185">Reference proteome</keyword>
<feature type="transmembrane region" description="Helical" evidence="1">
    <location>
        <begin position="160"/>
        <end position="178"/>
    </location>
</feature>
<dbReference type="GeneID" id="11138601"/>
<gene>
    <name evidence="2" type="ordered locus">Pyrfu_1415</name>
</gene>
<feature type="transmembrane region" description="Helical" evidence="1">
    <location>
        <begin position="330"/>
        <end position="352"/>
    </location>
</feature>
<feature type="transmembrane region" description="Helical" evidence="1">
    <location>
        <begin position="244"/>
        <end position="262"/>
    </location>
</feature>
<feature type="transmembrane region" description="Helical" evidence="1">
    <location>
        <begin position="65"/>
        <end position="86"/>
    </location>
</feature>
<sequence length="359" mass="37540">MAIRLGALILLSTMAYLDFSLVILRLRGTLDFAHPVVLLLTGLFFVSGPGSWLAALNVKSRTGRAVCLILGFGLVAALYAATLTTMVEEKLGMQPSTLLILTLPGGISIALIGLLELATRPDVKPRLEALYARVSAGLPPYALLTLASIVALYSFVVSDLPGLVTGLTVYTLSLYMYARCSKAERTLLHILTLAPMAALLYIIMSSVGASLWRTTTAELMLLGVYIASMACGACRSTKSDECSLIPLLGAAIAVMVGSSTALLNVPLTRLLDNLAIYITVGVIGWSVNTSFLLLGSRASKLVETIALAPETRMAAGLALLSVGLETAGLAHSHLTLALVAGGAVAALLNTALRGQEAEV</sequence>
<keyword evidence="1" id="KW-1133">Transmembrane helix</keyword>
<proteinExistence type="predicted"/>
<feature type="transmembrane region" description="Helical" evidence="1">
    <location>
        <begin position="32"/>
        <end position="53"/>
    </location>
</feature>
<keyword evidence="1" id="KW-0812">Transmembrane</keyword>
<evidence type="ECO:0000313" key="2">
    <source>
        <dbReference type="EMBL" id="AEM39273.1"/>
    </source>
</evidence>
<name>G0EH49_PYRF1</name>
<dbReference type="RefSeq" id="WP_014026950.1">
    <property type="nucleotide sequence ID" value="NC_015931.1"/>
</dbReference>
<feature type="transmembrane region" description="Helical" evidence="1">
    <location>
        <begin position="274"/>
        <end position="294"/>
    </location>
</feature>
<feature type="transmembrane region" description="Helical" evidence="1">
    <location>
        <begin position="7"/>
        <end position="26"/>
    </location>
</feature>
<feature type="transmembrane region" description="Helical" evidence="1">
    <location>
        <begin position="190"/>
        <end position="213"/>
    </location>
</feature>
<dbReference type="AlphaFoldDB" id="G0EH49"/>
<dbReference type="Proteomes" id="UP000001037">
    <property type="component" value="Chromosome"/>
</dbReference>
<dbReference type="KEGG" id="pfm:Pyrfu_1415"/>
<dbReference type="InParanoid" id="G0EH49"/>
<protein>
    <submittedName>
        <fullName evidence="2">Uncharacterized protein</fullName>
    </submittedName>
</protein>
<keyword evidence="1" id="KW-0472">Membrane</keyword>
<evidence type="ECO:0000256" key="1">
    <source>
        <dbReference type="SAM" id="Phobius"/>
    </source>
</evidence>
<reference evidence="2 3" key="1">
    <citation type="journal article" date="2011" name="Stand. Genomic Sci.">
        <title>Complete genome sequence of the hyperthermophilic chemolithoautotroph Pyrolobus fumarii type strain (1A).</title>
        <authorList>
            <person name="Anderson I."/>
            <person name="Goker M."/>
            <person name="Nolan M."/>
            <person name="Lucas S."/>
            <person name="Hammon N."/>
            <person name="Deshpande S."/>
            <person name="Cheng J.F."/>
            <person name="Tapia R."/>
            <person name="Han C."/>
            <person name="Goodwin L."/>
            <person name="Pitluck S."/>
            <person name="Huntemann M."/>
            <person name="Liolios K."/>
            <person name="Ivanova N."/>
            <person name="Pagani I."/>
            <person name="Mavromatis K."/>
            <person name="Ovchinikova G."/>
            <person name="Pati A."/>
            <person name="Chen A."/>
            <person name="Palaniappan K."/>
            <person name="Land M."/>
            <person name="Hauser L."/>
            <person name="Brambilla E.M."/>
            <person name="Huber H."/>
            <person name="Yasawong M."/>
            <person name="Rohde M."/>
            <person name="Spring S."/>
            <person name="Abt B."/>
            <person name="Sikorski J."/>
            <person name="Wirth R."/>
            <person name="Detter J.C."/>
            <person name="Woyke T."/>
            <person name="Bristow J."/>
            <person name="Eisen J.A."/>
            <person name="Markowitz V."/>
            <person name="Hugenholtz P."/>
            <person name="Kyrpides N.C."/>
            <person name="Klenk H.P."/>
            <person name="Lapidus A."/>
        </authorList>
    </citation>
    <scope>NUCLEOTIDE SEQUENCE [LARGE SCALE GENOMIC DNA]</scope>
    <source>
        <strain evidence="3">DSM 11204 / 1A</strain>
    </source>
</reference>
<dbReference type="HOGENOM" id="CLU_770783_0_0_2"/>